<feature type="transmembrane region" description="Helical" evidence="1">
    <location>
        <begin position="6"/>
        <end position="25"/>
    </location>
</feature>
<keyword evidence="3" id="KW-1185">Reference proteome</keyword>
<dbReference type="Proteomes" id="UP000627446">
    <property type="component" value="Unassembled WGS sequence"/>
</dbReference>
<sequence length="169" mass="19668">MSGLFLVFIFGFWLTIVFSIIIYVTPKIARPMSQFFIAIAIFFILLPLPLVDEIIGKWQFDKLCAENSTVHFDKKTAIGRTVYLEKVIRENIDNDWMRMRSAQWRYVDEKNGELVLSYKVFSAERKWLRLSESGYPFTFSGGCQPQSPPSNRESFAEYGIKYIEPPKAN</sequence>
<organism evidence="2 3">
    <name type="scientific">Undibacterium nitidum</name>
    <dbReference type="NCBI Taxonomy" id="2762298"/>
    <lineage>
        <taxon>Bacteria</taxon>
        <taxon>Pseudomonadati</taxon>
        <taxon>Pseudomonadota</taxon>
        <taxon>Betaproteobacteria</taxon>
        <taxon>Burkholderiales</taxon>
        <taxon>Oxalobacteraceae</taxon>
        <taxon>Undibacterium</taxon>
    </lineage>
</organism>
<reference evidence="2" key="1">
    <citation type="submission" date="2020-08" db="EMBL/GenBank/DDBJ databases">
        <title>Novel species isolated from subtropical streams in China.</title>
        <authorList>
            <person name="Lu H."/>
        </authorList>
    </citation>
    <scope>NUCLEOTIDE SEQUENCE</scope>
    <source>
        <strain evidence="2">LX22W</strain>
    </source>
</reference>
<accession>A0A923KRN6</accession>
<dbReference type="EMBL" id="JACOFZ010000001">
    <property type="protein sequence ID" value="MBC3880411.1"/>
    <property type="molecule type" value="Genomic_DNA"/>
</dbReference>
<keyword evidence="1" id="KW-0812">Transmembrane</keyword>
<dbReference type="AlphaFoldDB" id="A0A923KRN6"/>
<keyword evidence="1" id="KW-0472">Membrane</keyword>
<keyword evidence="1" id="KW-1133">Transmembrane helix</keyword>
<protein>
    <submittedName>
        <fullName evidence="2">Uncharacterized protein</fullName>
    </submittedName>
</protein>
<gene>
    <name evidence="2" type="ORF">H8K36_03415</name>
</gene>
<dbReference type="RefSeq" id="WP_186915073.1">
    <property type="nucleotide sequence ID" value="NZ_JACOFZ010000001.1"/>
</dbReference>
<name>A0A923KRN6_9BURK</name>
<proteinExistence type="predicted"/>
<evidence type="ECO:0000313" key="3">
    <source>
        <dbReference type="Proteomes" id="UP000627446"/>
    </source>
</evidence>
<evidence type="ECO:0000256" key="1">
    <source>
        <dbReference type="SAM" id="Phobius"/>
    </source>
</evidence>
<comment type="caution">
    <text evidence="2">The sequence shown here is derived from an EMBL/GenBank/DDBJ whole genome shotgun (WGS) entry which is preliminary data.</text>
</comment>
<evidence type="ECO:0000313" key="2">
    <source>
        <dbReference type="EMBL" id="MBC3880411.1"/>
    </source>
</evidence>
<feature type="transmembrane region" description="Helical" evidence="1">
    <location>
        <begin position="32"/>
        <end position="51"/>
    </location>
</feature>